<protein>
    <submittedName>
        <fullName evidence="2">Uncharacterized protein</fullName>
    </submittedName>
</protein>
<organism evidence="2 3">
    <name type="scientific">Vespula germanica</name>
    <name type="common">German yellow jacket</name>
    <name type="synonym">Paravespula germanica</name>
    <dbReference type="NCBI Taxonomy" id="30212"/>
    <lineage>
        <taxon>Eukaryota</taxon>
        <taxon>Metazoa</taxon>
        <taxon>Ecdysozoa</taxon>
        <taxon>Arthropoda</taxon>
        <taxon>Hexapoda</taxon>
        <taxon>Insecta</taxon>
        <taxon>Pterygota</taxon>
        <taxon>Neoptera</taxon>
        <taxon>Endopterygota</taxon>
        <taxon>Hymenoptera</taxon>
        <taxon>Apocrita</taxon>
        <taxon>Aculeata</taxon>
        <taxon>Vespoidea</taxon>
        <taxon>Vespidae</taxon>
        <taxon>Vespinae</taxon>
        <taxon>Vespula</taxon>
    </lineage>
</organism>
<feature type="region of interest" description="Disordered" evidence="1">
    <location>
        <begin position="22"/>
        <end position="59"/>
    </location>
</feature>
<proteinExistence type="predicted"/>
<comment type="caution">
    <text evidence="2">The sequence shown here is derived from an EMBL/GenBank/DDBJ whole genome shotgun (WGS) entry which is preliminary data.</text>
</comment>
<sequence length="124" mass="13363">MIAVHLAQGDIHLARGNGRARRFDRTLEKSAGGPEESRDERQTDEELQMRGPPSGPRGVLRERLSSARARAAVVSQDRTGEQKRVGGRPFLLCFCSAFYTPHRYPCEGILSVGDGGGGGGRAAT</sequence>
<evidence type="ECO:0000256" key="1">
    <source>
        <dbReference type="SAM" id="MobiDB-lite"/>
    </source>
</evidence>
<reference evidence="2" key="1">
    <citation type="journal article" date="2020" name="G3 (Bethesda)">
        <title>High-Quality Assemblies for Three Invasive Social Wasps from the &lt;i&gt;Vespula&lt;/i&gt; Genus.</title>
        <authorList>
            <person name="Harrop T.W.R."/>
            <person name="Guhlin J."/>
            <person name="McLaughlin G.M."/>
            <person name="Permina E."/>
            <person name="Stockwell P."/>
            <person name="Gilligan J."/>
            <person name="Le Lec M.F."/>
            <person name="Gruber M.A.M."/>
            <person name="Quinn O."/>
            <person name="Lovegrove M."/>
            <person name="Duncan E.J."/>
            <person name="Remnant E.J."/>
            <person name="Van Eeckhoven J."/>
            <person name="Graham B."/>
            <person name="Knapp R.A."/>
            <person name="Langford K.W."/>
            <person name="Kronenberg Z."/>
            <person name="Press M.O."/>
            <person name="Eacker S.M."/>
            <person name="Wilson-Rankin E.E."/>
            <person name="Purcell J."/>
            <person name="Lester P.J."/>
            <person name="Dearden P.K."/>
        </authorList>
    </citation>
    <scope>NUCLEOTIDE SEQUENCE</scope>
    <source>
        <strain evidence="2">Linc-1</strain>
    </source>
</reference>
<dbReference type="Proteomes" id="UP000617340">
    <property type="component" value="Unassembled WGS sequence"/>
</dbReference>
<dbReference type="EMBL" id="JACSDZ010000002">
    <property type="protein sequence ID" value="KAF7415245.1"/>
    <property type="molecule type" value="Genomic_DNA"/>
</dbReference>
<accession>A0A834U3D2</accession>
<evidence type="ECO:0000313" key="2">
    <source>
        <dbReference type="EMBL" id="KAF7415245.1"/>
    </source>
</evidence>
<dbReference type="AlphaFoldDB" id="A0A834U3D2"/>
<keyword evidence="3" id="KW-1185">Reference proteome</keyword>
<name>A0A834U3D2_VESGE</name>
<evidence type="ECO:0000313" key="3">
    <source>
        <dbReference type="Proteomes" id="UP000617340"/>
    </source>
</evidence>
<gene>
    <name evidence="2" type="ORF">HZH68_003734</name>
</gene>